<keyword evidence="3" id="KW-1185">Reference proteome</keyword>
<protein>
    <recommendedName>
        <fullName evidence="5">DUF4192 domain-containing protein</fullName>
    </recommendedName>
</protein>
<evidence type="ECO:0000313" key="1">
    <source>
        <dbReference type="EMBL" id="APB00017.1"/>
    </source>
</evidence>
<dbReference type="Proteomes" id="UP000037179">
    <property type="component" value="Unassembled WGS sequence"/>
</dbReference>
<evidence type="ECO:0000313" key="4">
    <source>
        <dbReference type="Proteomes" id="UP000180166"/>
    </source>
</evidence>
<reference evidence="2 3" key="2">
    <citation type="journal article" date="2016" name="Genome Announc.">
        <title>Draft Genome Sequence of Erythromycin- and Oxytetracycline-Sensitive Nocardia seriolae Strain U-1 (NBRC 110359).</title>
        <authorList>
            <person name="Imajoh M."/>
            <person name="Sukeda M."/>
            <person name="Shimizu M."/>
            <person name="Yamane J."/>
            <person name="Ohnishi K."/>
            <person name="Oshima S."/>
        </authorList>
    </citation>
    <scope>NUCLEOTIDE SEQUENCE [LARGE SCALE GENOMIC DNA]</scope>
    <source>
        <strain evidence="2 3">U-1</strain>
    </source>
</reference>
<dbReference type="Pfam" id="PF13830">
    <property type="entry name" value="DUF4192"/>
    <property type="match status" value="1"/>
</dbReference>
<evidence type="ECO:0008006" key="5">
    <source>
        <dbReference type="Google" id="ProtNLM"/>
    </source>
</evidence>
<dbReference type="AlphaFoldDB" id="A0ABC9YWA0"/>
<reference evidence="3" key="1">
    <citation type="submission" date="2015-07" db="EMBL/GenBank/DDBJ databases">
        <title>Nocardia seriolae U-1 whole genome shotgun sequence.</title>
        <authorList>
            <person name="Imajoh M."/>
            <person name="Fukumoto Y."/>
            <person name="Sukeda M."/>
            <person name="Yamane J."/>
            <person name="Yamasaki K."/>
            <person name="Shimizu M."/>
            <person name="Ohnishi K."/>
            <person name="Oshima S."/>
        </authorList>
    </citation>
    <scope>NUCLEOTIDE SEQUENCE [LARGE SCALE GENOMIC DNA]</scope>
    <source>
        <strain evidence="3">U-1</strain>
    </source>
</reference>
<dbReference type="InterPro" id="IPR025447">
    <property type="entry name" value="DUF4192"/>
</dbReference>
<dbReference type="KEGG" id="nsr:NS506_05980"/>
<evidence type="ECO:0000313" key="3">
    <source>
        <dbReference type="Proteomes" id="UP000037179"/>
    </source>
</evidence>
<dbReference type="EMBL" id="BBYQ01000064">
    <property type="protein sequence ID" value="GAP29779.1"/>
    <property type="molecule type" value="Genomic_DNA"/>
</dbReference>
<reference evidence="1 4" key="3">
    <citation type="submission" date="2016-10" db="EMBL/GenBank/DDBJ databases">
        <title>Genome sequence of Nocardia seriolae strain EM150506, isolated from Anguila japonica.</title>
        <authorList>
            <person name="Han H.-J."/>
        </authorList>
    </citation>
    <scope>NUCLEOTIDE SEQUENCE [LARGE SCALE GENOMIC DNA]</scope>
    <source>
        <strain evidence="1 4">EM150506</strain>
    </source>
</reference>
<organism evidence="2 3">
    <name type="scientific">Nocardia seriolae</name>
    <dbReference type="NCBI Taxonomy" id="37332"/>
    <lineage>
        <taxon>Bacteria</taxon>
        <taxon>Bacillati</taxon>
        <taxon>Actinomycetota</taxon>
        <taxon>Actinomycetes</taxon>
        <taxon>Mycobacteriales</taxon>
        <taxon>Nocardiaceae</taxon>
        <taxon>Nocardia</taxon>
    </lineage>
</organism>
<dbReference type="RefSeq" id="WP_045438068.1">
    <property type="nucleotide sequence ID" value="NZ_AP028459.1"/>
</dbReference>
<accession>A0ABC9YWA0</accession>
<evidence type="ECO:0000313" key="2">
    <source>
        <dbReference type="EMBL" id="GAP29779.1"/>
    </source>
</evidence>
<proteinExistence type="predicted"/>
<dbReference type="GeneID" id="93376484"/>
<sequence length="380" mass="40142">MTAHIDSIPPEPIEPQARLHAAGDLIAAVPAMLGFVPERSLVVAALTTDPDPTTQPGTCPAAAVEVVTRMDLDNPGRAATGLLVDQVAGICVRHGAVAALALIIDDRATAPTRHHRGVRASKHRDLIAALEHRLDVEAVSLTGAWAVSAIGPDLPWWSLIGPRCHGTQPDPAASPVTLRQVLAGRPMRGSRRELTEFIAVDPVRRAATATALEVAVCAAAGRVARMLARGDRRLGLRSETCRVLRYLERVEAGARLTPAEIADVAVALRDSELRDILLALAPGPRADAAETLWLQLTRALPDPERAGAAALLGYCAYARGDGPLAGVALDAALAADPEHRLAKLLEFGLRMGMRPDRLRELADSGRATATELGIHLGPES</sequence>
<dbReference type="EMBL" id="CP017839">
    <property type="protein sequence ID" value="APB00017.1"/>
    <property type="molecule type" value="Genomic_DNA"/>
</dbReference>
<gene>
    <name evidence="1" type="ORF">NS506_05980</name>
    <name evidence="2" type="ORF">NSK11_contig00064-0003</name>
</gene>
<dbReference type="Proteomes" id="UP000180166">
    <property type="component" value="Chromosome"/>
</dbReference>
<name>A0ABC9YWA0_9NOCA</name>